<dbReference type="GeneID" id="302997578"/>
<proteinExistence type="predicted"/>
<sequence>MKKLIFSILPAFLFAFISCMNMSSGSGENGSVRVALPGSSRAAYNKDDADKFIVRLYNDNFDQTEEGSLGG</sequence>
<protein>
    <recommendedName>
        <fullName evidence="4">Lipoprotein</fullName>
    </recommendedName>
</protein>
<feature type="chain" id="PRO_5003287457" description="Lipoprotein" evidence="1">
    <location>
        <begin position="23"/>
        <end position="71"/>
    </location>
</feature>
<organism evidence="2 3">
    <name type="scientific">Treponema succinifaciens (strain ATCC 33096 / DSM 2489 / 6091)</name>
    <dbReference type="NCBI Taxonomy" id="869209"/>
    <lineage>
        <taxon>Bacteria</taxon>
        <taxon>Pseudomonadati</taxon>
        <taxon>Spirochaetota</taxon>
        <taxon>Spirochaetia</taxon>
        <taxon>Spirochaetales</taxon>
        <taxon>Treponemataceae</taxon>
        <taxon>Treponema</taxon>
    </lineage>
</organism>
<dbReference type="KEGG" id="tsu:Tresu_0362"/>
<evidence type="ECO:0000313" key="3">
    <source>
        <dbReference type="Proteomes" id="UP000006852"/>
    </source>
</evidence>
<name>F2NV83_TRES6</name>
<dbReference type="RefSeq" id="WP_013700627.1">
    <property type="nucleotide sequence ID" value="NC_015385.1"/>
</dbReference>
<reference evidence="3" key="2">
    <citation type="submission" date="2011-04" db="EMBL/GenBank/DDBJ databases">
        <title>The complete genome of chromosome of Treponema succinifaciens DSM 2489.</title>
        <authorList>
            <person name="Lucas S."/>
            <person name="Copeland A."/>
            <person name="Lapidus A."/>
            <person name="Bruce D."/>
            <person name="Goodwin L."/>
            <person name="Pitluck S."/>
            <person name="Peters L."/>
            <person name="Kyrpides N."/>
            <person name="Mavromatis K."/>
            <person name="Ivanova N."/>
            <person name="Ovchinnikova G."/>
            <person name="Teshima H."/>
            <person name="Detter J.C."/>
            <person name="Tapia R."/>
            <person name="Han C."/>
            <person name="Land M."/>
            <person name="Hauser L."/>
            <person name="Markowitz V."/>
            <person name="Cheng J.-F."/>
            <person name="Hugenholtz P."/>
            <person name="Woyke T."/>
            <person name="Wu D."/>
            <person name="Gronow S."/>
            <person name="Wellnitz S."/>
            <person name="Brambilla E."/>
            <person name="Klenk H.-P."/>
            <person name="Eisen J.A."/>
        </authorList>
    </citation>
    <scope>NUCLEOTIDE SEQUENCE [LARGE SCALE GENOMIC DNA]</scope>
    <source>
        <strain evidence="3">ATCC 33096 / DSM 2489 / 6091</strain>
    </source>
</reference>
<dbReference type="EMBL" id="CP002631">
    <property type="protein sequence ID" value="AEB13318.1"/>
    <property type="molecule type" value="Genomic_DNA"/>
</dbReference>
<dbReference type="Proteomes" id="UP000006852">
    <property type="component" value="Chromosome"/>
</dbReference>
<dbReference type="HOGENOM" id="CLU_194676_0_0_12"/>
<dbReference type="AlphaFoldDB" id="F2NV83"/>
<evidence type="ECO:0000256" key="1">
    <source>
        <dbReference type="SAM" id="SignalP"/>
    </source>
</evidence>
<dbReference type="PROSITE" id="PS51257">
    <property type="entry name" value="PROKAR_LIPOPROTEIN"/>
    <property type="match status" value="1"/>
</dbReference>
<keyword evidence="3" id="KW-1185">Reference proteome</keyword>
<evidence type="ECO:0008006" key="4">
    <source>
        <dbReference type="Google" id="ProtNLM"/>
    </source>
</evidence>
<reference evidence="2 3" key="1">
    <citation type="journal article" date="2011" name="Stand. Genomic Sci.">
        <title>Complete genome sequence of Treponema succinifaciens type strain (6091).</title>
        <authorList>
            <person name="Han C."/>
            <person name="Gronow S."/>
            <person name="Teshima H."/>
            <person name="Lapidus A."/>
            <person name="Nolan M."/>
            <person name="Lucas S."/>
            <person name="Hammon N."/>
            <person name="Deshpande S."/>
            <person name="Cheng J.F."/>
            <person name="Zeytun A."/>
            <person name="Tapia R."/>
            <person name="Goodwin L."/>
            <person name="Pitluck S."/>
            <person name="Liolios K."/>
            <person name="Pagani I."/>
            <person name="Ivanova N."/>
            <person name="Mavromatis K."/>
            <person name="Mikhailova N."/>
            <person name="Huntemann M."/>
            <person name="Pati A."/>
            <person name="Chen A."/>
            <person name="Palaniappan K."/>
            <person name="Land M."/>
            <person name="Hauser L."/>
            <person name="Brambilla E.M."/>
            <person name="Rohde M."/>
            <person name="Goker M."/>
            <person name="Woyke T."/>
            <person name="Bristow J."/>
            <person name="Eisen J.A."/>
            <person name="Markowitz V."/>
            <person name="Hugenholtz P."/>
            <person name="Kyrpides N.C."/>
            <person name="Klenk H.P."/>
            <person name="Detter J.C."/>
        </authorList>
    </citation>
    <scope>NUCLEOTIDE SEQUENCE [LARGE SCALE GENOMIC DNA]</scope>
    <source>
        <strain evidence="3">ATCC 33096 / DSM 2489 / 6091</strain>
    </source>
</reference>
<accession>F2NV83</accession>
<keyword evidence="1" id="KW-0732">Signal</keyword>
<evidence type="ECO:0000313" key="2">
    <source>
        <dbReference type="EMBL" id="AEB13318.1"/>
    </source>
</evidence>
<gene>
    <name evidence="2" type="ordered locus">Tresu_0362</name>
</gene>
<dbReference type="STRING" id="869209.Tresu_0362"/>
<feature type="signal peptide" evidence="1">
    <location>
        <begin position="1"/>
        <end position="22"/>
    </location>
</feature>